<dbReference type="AlphaFoldDB" id="A0ABD5RFT9"/>
<keyword evidence="1" id="KW-0472">Membrane</keyword>
<reference evidence="3 4" key="1">
    <citation type="journal article" date="2019" name="Int. J. Syst. Evol. Microbiol.">
        <title>The Global Catalogue of Microorganisms (GCM) 10K type strain sequencing project: providing services to taxonomists for standard genome sequencing and annotation.</title>
        <authorList>
            <consortium name="The Broad Institute Genomics Platform"/>
            <consortium name="The Broad Institute Genome Sequencing Center for Infectious Disease"/>
            <person name="Wu L."/>
            <person name="Ma J."/>
        </authorList>
    </citation>
    <scope>NUCLEOTIDE SEQUENCE [LARGE SCALE GENOMIC DNA]</scope>
    <source>
        <strain evidence="3 4">CGMCC 1.12237</strain>
    </source>
</reference>
<feature type="transmembrane region" description="Helical" evidence="1">
    <location>
        <begin position="12"/>
        <end position="37"/>
    </location>
</feature>
<dbReference type="Proteomes" id="UP001596201">
    <property type="component" value="Unassembled WGS sequence"/>
</dbReference>
<name>A0ABD5RFT9_9EURY</name>
<dbReference type="EMBL" id="JBHSKX010000004">
    <property type="protein sequence ID" value="MFC5368863.1"/>
    <property type="molecule type" value="Genomic_DNA"/>
</dbReference>
<organism evidence="3 4">
    <name type="scientific">Salinirubrum litoreum</name>
    <dbReference type="NCBI Taxonomy" id="1126234"/>
    <lineage>
        <taxon>Archaea</taxon>
        <taxon>Methanobacteriati</taxon>
        <taxon>Methanobacteriota</taxon>
        <taxon>Stenosarchaea group</taxon>
        <taxon>Halobacteria</taxon>
        <taxon>Halobacteriales</taxon>
        <taxon>Haloferacaceae</taxon>
        <taxon>Salinirubrum</taxon>
    </lineage>
</organism>
<sequence>MARPDDADDEEWTSIVFTYGVPFVGVLIVAVGIAAAVPGAYGIIQEDIADCGDPTIVVEGPEATAERFDGTPPGGVERLGFAELSNTEQAAFEEALADPIGEAHVRAPFPRYETFVNGTVVTYENEEYYATVVADNPCFETAALQFPLGVFAIALGIVGILTPPAYRKLVALERGLE</sequence>
<keyword evidence="4" id="KW-1185">Reference proteome</keyword>
<keyword evidence="1" id="KW-0812">Transmembrane</keyword>
<dbReference type="RefSeq" id="WP_227230922.1">
    <property type="nucleotide sequence ID" value="NZ_JAJCVJ010000003.1"/>
</dbReference>
<gene>
    <name evidence="3" type="ORF">ACFPJ5_18210</name>
</gene>
<feature type="domain" description="DUF7979" evidence="2">
    <location>
        <begin position="61"/>
        <end position="130"/>
    </location>
</feature>
<dbReference type="Pfam" id="PF25934">
    <property type="entry name" value="DUF7979"/>
    <property type="match status" value="1"/>
</dbReference>
<dbReference type="InterPro" id="IPR058285">
    <property type="entry name" value="DUF7979"/>
</dbReference>
<comment type="caution">
    <text evidence="3">The sequence shown here is derived from an EMBL/GenBank/DDBJ whole genome shotgun (WGS) entry which is preliminary data.</text>
</comment>
<evidence type="ECO:0000313" key="3">
    <source>
        <dbReference type="EMBL" id="MFC5368863.1"/>
    </source>
</evidence>
<proteinExistence type="predicted"/>
<accession>A0ABD5RFT9</accession>
<protein>
    <recommendedName>
        <fullName evidence="2">DUF7979 domain-containing protein</fullName>
    </recommendedName>
</protein>
<keyword evidence="1" id="KW-1133">Transmembrane helix</keyword>
<feature type="transmembrane region" description="Helical" evidence="1">
    <location>
        <begin position="146"/>
        <end position="166"/>
    </location>
</feature>
<evidence type="ECO:0000256" key="1">
    <source>
        <dbReference type="SAM" id="Phobius"/>
    </source>
</evidence>
<evidence type="ECO:0000259" key="2">
    <source>
        <dbReference type="Pfam" id="PF25934"/>
    </source>
</evidence>
<evidence type="ECO:0000313" key="4">
    <source>
        <dbReference type="Proteomes" id="UP001596201"/>
    </source>
</evidence>